<reference evidence="4" key="1">
    <citation type="journal article" date="2017" name="Nat. Microbiol.">
        <title>Global analysis of biosynthetic gene clusters reveals vast potential of secondary metabolite production in Penicillium species.</title>
        <authorList>
            <person name="Nielsen J.C."/>
            <person name="Grijseels S."/>
            <person name="Prigent S."/>
            <person name="Ji B."/>
            <person name="Dainat J."/>
            <person name="Nielsen K.F."/>
            <person name="Frisvad J.C."/>
            <person name="Workman M."/>
            <person name="Nielsen J."/>
        </authorList>
    </citation>
    <scope>NUCLEOTIDE SEQUENCE [LARGE SCALE GENOMIC DNA]</scope>
    <source>
        <strain evidence="4">IBT 29486</strain>
    </source>
</reference>
<accession>A0A1V6RXF5</accession>
<comment type="caution">
    <text evidence="3">The sequence shown here is derived from an EMBL/GenBank/DDBJ whole genome shotgun (WGS) entry which is preliminary data.</text>
</comment>
<organism evidence="3 4">
    <name type="scientific">Penicillium vulpinum</name>
    <dbReference type="NCBI Taxonomy" id="29845"/>
    <lineage>
        <taxon>Eukaryota</taxon>
        <taxon>Fungi</taxon>
        <taxon>Dikarya</taxon>
        <taxon>Ascomycota</taxon>
        <taxon>Pezizomycotina</taxon>
        <taxon>Eurotiomycetes</taxon>
        <taxon>Eurotiomycetidae</taxon>
        <taxon>Eurotiales</taxon>
        <taxon>Aspergillaceae</taxon>
        <taxon>Penicillium</taxon>
    </lineage>
</organism>
<keyword evidence="4" id="KW-1185">Reference proteome</keyword>
<dbReference type="PANTHER" id="PTHR48070:SF7">
    <property type="entry name" value="SERINE HYDROLASE FSH DOMAIN-CONTAINING PROTEIN-RELATED"/>
    <property type="match status" value="1"/>
</dbReference>
<dbReference type="Gene3D" id="3.40.50.1820">
    <property type="entry name" value="alpha/beta hydrolase"/>
    <property type="match status" value="1"/>
</dbReference>
<dbReference type="SUPFAM" id="SSF53474">
    <property type="entry name" value="alpha/beta-Hydrolases"/>
    <property type="match status" value="1"/>
</dbReference>
<dbReference type="Proteomes" id="UP000191518">
    <property type="component" value="Unassembled WGS sequence"/>
</dbReference>
<dbReference type="Pfam" id="PF03959">
    <property type="entry name" value="FSH1"/>
    <property type="match status" value="1"/>
</dbReference>
<feature type="domain" description="Serine hydrolase" evidence="2">
    <location>
        <begin position="2"/>
        <end position="198"/>
    </location>
</feature>
<evidence type="ECO:0000256" key="1">
    <source>
        <dbReference type="ARBA" id="ARBA00022801"/>
    </source>
</evidence>
<dbReference type="GO" id="GO:0019748">
    <property type="term" value="P:secondary metabolic process"/>
    <property type="evidence" value="ECO:0007669"/>
    <property type="project" value="TreeGrafter"/>
</dbReference>
<dbReference type="STRING" id="29845.A0A1V6RXF5"/>
<dbReference type="GO" id="GO:0072330">
    <property type="term" value="P:monocarboxylic acid biosynthetic process"/>
    <property type="evidence" value="ECO:0007669"/>
    <property type="project" value="UniProtKB-ARBA"/>
</dbReference>
<dbReference type="InterPro" id="IPR005645">
    <property type="entry name" value="FSH-like_dom"/>
</dbReference>
<dbReference type="AlphaFoldDB" id="A0A1V6RXF5"/>
<evidence type="ECO:0000313" key="4">
    <source>
        <dbReference type="Proteomes" id="UP000191518"/>
    </source>
</evidence>
<dbReference type="GO" id="GO:0016787">
    <property type="term" value="F:hydrolase activity"/>
    <property type="evidence" value="ECO:0007669"/>
    <property type="project" value="UniProtKB-KW"/>
</dbReference>
<name>A0A1V6RXF5_9EURO</name>
<dbReference type="InterPro" id="IPR029058">
    <property type="entry name" value="AB_hydrolase_fold"/>
</dbReference>
<evidence type="ECO:0000313" key="3">
    <source>
        <dbReference type="EMBL" id="OQE06437.1"/>
    </source>
</evidence>
<proteinExistence type="predicted"/>
<dbReference type="GO" id="GO:0005634">
    <property type="term" value="C:nucleus"/>
    <property type="evidence" value="ECO:0007669"/>
    <property type="project" value="TreeGrafter"/>
</dbReference>
<dbReference type="EMBL" id="MDYP01000018">
    <property type="protein sequence ID" value="OQE06437.1"/>
    <property type="molecule type" value="Genomic_DNA"/>
</dbReference>
<dbReference type="GO" id="GO:0005737">
    <property type="term" value="C:cytoplasm"/>
    <property type="evidence" value="ECO:0007669"/>
    <property type="project" value="TreeGrafter"/>
</dbReference>
<sequence length="214" mass="23464">MRFLCLHGGGTNGEIFEIQTGGIRQILEKNGHRFTFMNGKMDAKVEEELEGIVDGPFYNHYTRGSSPGSSILEAFDHTKQFIAKEGPFDAVIGFSQGAALASSLLIYQSKKYPAEPPLFRAAVFICGAAPWDSTGLQHIAPQPDTYPITIPTANIVGKADALFPEGVRLFELCEPAQAVFYDHGSKHMVPFDMKNTEQMARVIEETVAKAIRAP</sequence>
<gene>
    <name evidence="3" type="ORF">PENVUL_c018G06789</name>
</gene>
<dbReference type="PANTHER" id="PTHR48070">
    <property type="entry name" value="ESTERASE OVCA2"/>
    <property type="match status" value="1"/>
</dbReference>
<keyword evidence="1" id="KW-0378">Hydrolase</keyword>
<dbReference type="GO" id="GO:0017000">
    <property type="term" value="P:antibiotic biosynthetic process"/>
    <property type="evidence" value="ECO:0007669"/>
    <property type="project" value="UniProtKB-ARBA"/>
</dbReference>
<evidence type="ECO:0000259" key="2">
    <source>
        <dbReference type="Pfam" id="PF03959"/>
    </source>
</evidence>
<protein>
    <recommendedName>
        <fullName evidence="2">Serine hydrolase domain-containing protein</fullName>
    </recommendedName>
</protein>
<dbReference type="InterPro" id="IPR050593">
    <property type="entry name" value="LovG"/>
</dbReference>